<evidence type="ECO:0000256" key="1">
    <source>
        <dbReference type="ARBA" id="ARBA00004225"/>
    </source>
</evidence>
<dbReference type="PANTHER" id="PTHR11435:SF1">
    <property type="entry name" value="NADH-UBIQUINONE OXIDOREDUCTASE CHAIN 6"/>
    <property type="match status" value="1"/>
</dbReference>
<evidence type="ECO:0000256" key="4">
    <source>
        <dbReference type="ARBA" id="ARBA00021095"/>
    </source>
</evidence>
<keyword evidence="10 15" id="KW-1133">Transmembrane helix</keyword>
<keyword evidence="11 15" id="KW-0520">NAD</keyword>
<evidence type="ECO:0000256" key="11">
    <source>
        <dbReference type="ARBA" id="ARBA00023027"/>
    </source>
</evidence>
<sequence>MFHTFFLSLFFVFGVICVAVSPVPGLSAGVLAVASGIGCGMVAGVGGFFLGLVLFLVYLGGMMVVFAFSVGLSAGPRLKRGGASFFVCCAGVLCCVVGAVLVGGWGGWQMEFECVGEVVGGFDSGFGGVCELYSLGGYYLFVLGWALLLTLFVVLELVRGAFFGSLKV</sequence>
<dbReference type="EMBL" id="KY073263">
    <property type="protein sequence ID" value="ARM56351.1"/>
    <property type="molecule type" value="Genomic_DNA"/>
</dbReference>
<feature type="chain" id="PRO_5026345100" description="NADH-ubiquinone oxidoreductase chain 6" evidence="16">
    <location>
        <begin position="18"/>
        <end position="168"/>
    </location>
</feature>
<organism evidence="17">
    <name type="scientific">Draco maculatus</name>
    <dbReference type="NCBI Taxonomy" id="89026"/>
    <lineage>
        <taxon>Eukaryota</taxon>
        <taxon>Metazoa</taxon>
        <taxon>Chordata</taxon>
        <taxon>Craniata</taxon>
        <taxon>Vertebrata</taxon>
        <taxon>Euteleostomi</taxon>
        <taxon>Lepidosauria</taxon>
        <taxon>Squamata</taxon>
        <taxon>Bifurcata</taxon>
        <taxon>Unidentata</taxon>
        <taxon>Episquamata</taxon>
        <taxon>Toxicofera</taxon>
        <taxon>Iguania</taxon>
        <taxon>Acrodonta</taxon>
        <taxon>Agamidae</taxon>
        <taxon>Draconinae</taxon>
        <taxon>Draco</taxon>
    </lineage>
</organism>
<feature type="signal peptide" evidence="16">
    <location>
        <begin position="1"/>
        <end position="17"/>
    </location>
</feature>
<dbReference type="GO" id="GO:0008137">
    <property type="term" value="F:NADH dehydrogenase (ubiquinone) activity"/>
    <property type="evidence" value="ECO:0007669"/>
    <property type="project" value="UniProtKB-UniRule"/>
</dbReference>
<dbReference type="PANTHER" id="PTHR11435">
    <property type="entry name" value="NADH UBIQUINONE OXIDOREDUCTASE SUBUNIT ND6"/>
    <property type="match status" value="1"/>
</dbReference>
<keyword evidence="16" id="KW-0732">Signal</keyword>
<evidence type="ECO:0000256" key="12">
    <source>
        <dbReference type="ARBA" id="ARBA00023128"/>
    </source>
</evidence>
<evidence type="ECO:0000256" key="10">
    <source>
        <dbReference type="ARBA" id="ARBA00022989"/>
    </source>
</evidence>
<evidence type="ECO:0000256" key="14">
    <source>
        <dbReference type="ARBA" id="ARBA00049551"/>
    </source>
</evidence>
<comment type="similarity">
    <text evidence="2 15">Belongs to the complex I subunit 6 family.</text>
</comment>
<dbReference type="InterPro" id="IPR001457">
    <property type="entry name" value="NADH_UbQ/plastoQ_OxRdtase_su6"/>
</dbReference>
<evidence type="ECO:0000256" key="3">
    <source>
        <dbReference type="ARBA" id="ARBA00012944"/>
    </source>
</evidence>
<evidence type="ECO:0000256" key="6">
    <source>
        <dbReference type="ARBA" id="ARBA00022660"/>
    </source>
</evidence>
<dbReference type="InterPro" id="IPR050269">
    <property type="entry name" value="ComplexI_Subunit6"/>
</dbReference>
<comment type="function">
    <text evidence="15">Core subunit of the mitochondrial membrane respiratory chain NADH dehydrogenase (Complex I) which catalyzes electron transfer from NADH through the respiratory chain, using ubiquinone as an electron acceptor. Essential for the catalytic activity and assembly of complex I.</text>
</comment>
<reference evidence="17" key="1">
    <citation type="submission" date="2016-11" db="EMBL/GenBank/DDBJ databases">
        <authorList>
            <person name="Yu X."/>
            <person name="Lin L."/>
        </authorList>
    </citation>
    <scope>NUCLEOTIDE SEQUENCE</scope>
</reference>
<keyword evidence="7 15" id="KW-0812">Transmembrane</keyword>
<comment type="catalytic activity">
    <reaction evidence="14 15">
        <text>a ubiquinone + NADH + 5 H(+)(in) = a ubiquinol + NAD(+) + 4 H(+)(out)</text>
        <dbReference type="Rhea" id="RHEA:29091"/>
        <dbReference type="Rhea" id="RHEA-COMP:9565"/>
        <dbReference type="Rhea" id="RHEA-COMP:9566"/>
        <dbReference type="ChEBI" id="CHEBI:15378"/>
        <dbReference type="ChEBI" id="CHEBI:16389"/>
        <dbReference type="ChEBI" id="CHEBI:17976"/>
        <dbReference type="ChEBI" id="CHEBI:57540"/>
        <dbReference type="ChEBI" id="CHEBI:57945"/>
        <dbReference type="EC" id="7.1.1.2"/>
    </reaction>
</comment>
<keyword evidence="8 15" id="KW-1278">Translocase</keyword>
<comment type="subcellular location">
    <subcellularLocation>
        <location evidence="1 15">Mitochondrion membrane</location>
        <topology evidence="1 15">Multi-pass membrane protein</topology>
    </subcellularLocation>
</comment>
<accession>A0A6F8C4H4</accession>
<dbReference type="GO" id="GO:0031966">
    <property type="term" value="C:mitochondrial membrane"/>
    <property type="evidence" value="ECO:0007669"/>
    <property type="project" value="UniProtKB-SubCell"/>
</dbReference>
<evidence type="ECO:0000256" key="7">
    <source>
        <dbReference type="ARBA" id="ARBA00022692"/>
    </source>
</evidence>
<keyword evidence="12 15" id="KW-0496">Mitochondrion</keyword>
<proteinExistence type="inferred from homology"/>
<feature type="transmembrane region" description="Helical" evidence="15">
    <location>
        <begin position="48"/>
        <end position="72"/>
    </location>
</feature>
<keyword evidence="5 15" id="KW-0813">Transport</keyword>
<dbReference type="EC" id="7.1.1.2" evidence="3 15"/>
<evidence type="ECO:0000256" key="16">
    <source>
        <dbReference type="SAM" id="SignalP"/>
    </source>
</evidence>
<evidence type="ECO:0000256" key="5">
    <source>
        <dbReference type="ARBA" id="ARBA00022448"/>
    </source>
</evidence>
<evidence type="ECO:0000256" key="13">
    <source>
        <dbReference type="ARBA" id="ARBA00023136"/>
    </source>
</evidence>
<dbReference type="AlphaFoldDB" id="A0A6F8C4H4"/>
<name>A0A6F8C4H4_9SAUR</name>
<keyword evidence="9 15" id="KW-0249">Electron transport</keyword>
<evidence type="ECO:0000256" key="2">
    <source>
        <dbReference type="ARBA" id="ARBA00005698"/>
    </source>
</evidence>
<evidence type="ECO:0000256" key="9">
    <source>
        <dbReference type="ARBA" id="ARBA00022982"/>
    </source>
</evidence>
<keyword evidence="13 15" id="KW-0472">Membrane</keyword>
<feature type="transmembrane region" description="Helical" evidence="15">
    <location>
        <begin position="138"/>
        <end position="158"/>
    </location>
</feature>
<feature type="transmembrane region" description="Helical" evidence="15">
    <location>
        <begin position="84"/>
        <end position="108"/>
    </location>
</feature>
<evidence type="ECO:0000256" key="8">
    <source>
        <dbReference type="ARBA" id="ARBA00022967"/>
    </source>
</evidence>
<keyword evidence="15" id="KW-0830">Ubiquinone</keyword>
<gene>
    <name evidence="17" type="primary">ND6</name>
</gene>
<dbReference type="Pfam" id="PF00499">
    <property type="entry name" value="Oxidored_q3"/>
    <property type="match status" value="1"/>
</dbReference>
<evidence type="ECO:0000313" key="17">
    <source>
        <dbReference type="EMBL" id="ARM56351.1"/>
    </source>
</evidence>
<geneLocation type="mitochondrion" evidence="17"/>
<keyword evidence="6 15" id="KW-0679">Respiratory chain</keyword>
<protein>
    <recommendedName>
        <fullName evidence="4 15">NADH-ubiquinone oxidoreductase chain 6</fullName>
        <ecNumber evidence="3 15">7.1.1.2</ecNumber>
    </recommendedName>
</protein>
<reference evidence="17" key="2">
    <citation type="journal article" date="2019" name="Mitochondrial DNA Part B Resour">
        <title>The complete mitochondrial genome of the Draco maculatus (Squamata: Agamidae).</title>
        <authorList>
            <person name="Qiu Q.-B."/>
            <person name="Zhu G.-Y."/>
            <person name="Yu X.-L."/>
            <person name="Du Y."/>
        </authorList>
    </citation>
    <scope>NUCLEOTIDE SEQUENCE</scope>
</reference>
<evidence type="ECO:0000256" key="15">
    <source>
        <dbReference type="RuleBase" id="RU004430"/>
    </source>
</evidence>